<dbReference type="Gene3D" id="3.40.720.10">
    <property type="entry name" value="Alkaline Phosphatase, subunit A"/>
    <property type="match status" value="1"/>
</dbReference>
<reference evidence="1 2" key="1">
    <citation type="journal article" date="2018" name="Syst. Appl. Microbiol.">
        <title>Pseudomonas silesiensis sp. nov. strain A3T isolated from a biological pesticide sewage treatment plant and analysis of the complete genome sequence.</title>
        <authorList>
            <person name="Kaminski M.A."/>
            <person name="Furmanczyk E.M."/>
            <person name="Sobczak A."/>
            <person name="Dziembowski A."/>
            <person name="Lipinski L."/>
        </authorList>
    </citation>
    <scope>NUCLEOTIDE SEQUENCE [LARGE SCALE GENOMIC DNA]</scope>
    <source>
        <strain evidence="1 2">A3</strain>
    </source>
</reference>
<evidence type="ECO:0008006" key="3">
    <source>
        <dbReference type="Google" id="ProtNLM"/>
    </source>
</evidence>
<dbReference type="OrthoDB" id="502398at2"/>
<dbReference type="AlphaFoldDB" id="A0A191YXT6"/>
<keyword evidence="2" id="KW-1185">Reference proteome</keyword>
<dbReference type="GO" id="GO:0016787">
    <property type="term" value="F:hydrolase activity"/>
    <property type="evidence" value="ECO:0007669"/>
    <property type="project" value="UniProtKB-ARBA"/>
</dbReference>
<dbReference type="Pfam" id="PF01663">
    <property type="entry name" value="Phosphodiest"/>
    <property type="match status" value="1"/>
</dbReference>
<proteinExistence type="predicted"/>
<evidence type="ECO:0000313" key="2">
    <source>
        <dbReference type="Proteomes" id="UP000078354"/>
    </source>
</evidence>
<accession>A0A191YXT6</accession>
<protein>
    <recommendedName>
        <fullName evidence="3">Phosphodiesterase</fullName>
    </recommendedName>
</protein>
<dbReference type="RefSeq" id="WP_064679185.1">
    <property type="nucleotide sequence ID" value="NZ_CP014870.1"/>
</dbReference>
<dbReference type="STRING" id="1853130.PMA3_22105"/>
<dbReference type="SUPFAM" id="SSF53649">
    <property type="entry name" value="Alkaline phosphatase-like"/>
    <property type="match status" value="1"/>
</dbReference>
<dbReference type="PANTHER" id="PTHR10151:SF120">
    <property type="entry name" value="BIS(5'-ADENOSYL)-TRIPHOSPHATASE"/>
    <property type="match status" value="1"/>
</dbReference>
<dbReference type="EMBL" id="CP014870">
    <property type="protein sequence ID" value="ANJ57707.1"/>
    <property type="molecule type" value="Genomic_DNA"/>
</dbReference>
<organism evidence="1 2">
    <name type="scientific">Pseudomonas silesiensis</name>
    <dbReference type="NCBI Taxonomy" id="1853130"/>
    <lineage>
        <taxon>Bacteria</taxon>
        <taxon>Pseudomonadati</taxon>
        <taxon>Pseudomonadota</taxon>
        <taxon>Gammaproteobacteria</taxon>
        <taxon>Pseudomonadales</taxon>
        <taxon>Pseudomonadaceae</taxon>
        <taxon>Pseudomonas</taxon>
    </lineage>
</organism>
<dbReference type="KEGG" id="psil:PMA3_22105"/>
<dbReference type="InterPro" id="IPR017850">
    <property type="entry name" value="Alkaline_phosphatase_core_sf"/>
</dbReference>
<dbReference type="Proteomes" id="UP000078354">
    <property type="component" value="Chromosome"/>
</dbReference>
<sequence length="388" mass="42473">MGAPIQNASQVQKSGLASLSQAILASLDVPSFKPGFNLQPADTTVVFMVDGLGHLLLDEHRSRAPFLRTLLGHSQFFRVGFPATTATSLASFALGRESGQHGIVGSRFALEGQTPFSPLPWMIGNRYQDQTPTLPLVEPPILPTAKTAWEIAGERGVNVECILPANIANSRYSREIYRGATITPYADYSHCSLQISSVLSKSPRQMIYVYLGELDYAGHIYGTGSESWLNSLQNIDTLISKTVGMLAPGTNLLITADHGMTTLLPELTFDFDTNRYLQEGVAWIAGDIRARHVYVQDDQVNNVLERWRNTLGDDFTVLSHEQAVSNGLFGCVVEAIFEQRLGDLIVYPTGRGGIVQSTTEKHQTSWKGHHGALTEADQLSPLLTCSNR</sequence>
<dbReference type="InterPro" id="IPR002591">
    <property type="entry name" value="Phosphodiest/P_Trfase"/>
</dbReference>
<evidence type="ECO:0000313" key="1">
    <source>
        <dbReference type="EMBL" id="ANJ57707.1"/>
    </source>
</evidence>
<dbReference type="PANTHER" id="PTHR10151">
    <property type="entry name" value="ECTONUCLEOTIDE PYROPHOSPHATASE/PHOSPHODIESTERASE"/>
    <property type="match status" value="1"/>
</dbReference>
<name>A0A191YXT6_9PSED</name>
<gene>
    <name evidence="1" type="ORF">PMA3_22105</name>
</gene>